<protein>
    <submittedName>
        <fullName evidence="4">Polyprenyl synthetase-like protein 2</fullName>
    </submittedName>
</protein>
<proteinExistence type="predicted"/>
<dbReference type="GO" id="GO:0008299">
    <property type="term" value="P:isoprenoid biosynthetic process"/>
    <property type="evidence" value="ECO:0007669"/>
    <property type="project" value="InterPro"/>
</dbReference>
<reference evidence="4 5" key="1">
    <citation type="submission" date="2018-02" db="EMBL/GenBank/DDBJ databases">
        <title>Draft genome sequences of Elsinoe sp., causing black scab on jojoba.</title>
        <authorList>
            <person name="Stodart B."/>
            <person name="Jeffress S."/>
            <person name="Ash G."/>
            <person name="Arun Chinnappa K."/>
        </authorList>
    </citation>
    <scope>NUCLEOTIDE SEQUENCE [LARGE SCALE GENOMIC DNA]</scope>
    <source>
        <strain evidence="4 5">Hillstone_2</strain>
    </source>
</reference>
<evidence type="ECO:0000313" key="4">
    <source>
        <dbReference type="EMBL" id="TKX20829.1"/>
    </source>
</evidence>
<dbReference type="PROSITE" id="PS00723">
    <property type="entry name" value="POLYPRENYL_SYNTHASE_1"/>
    <property type="match status" value="1"/>
</dbReference>
<dbReference type="EMBL" id="PTQR01000084">
    <property type="protein sequence ID" value="TKX20829.1"/>
    <property type="molecule type" value="Genomic_DNA"/>
</dbReference>
<keyword evidence="2" id="KW-0479">Metal-binding</keyword>
<gene>
    <name evidence="4" type="ORF">C1H76_6865</name>
</gene>
<evidence type="ECO:0000313" key="5">
    <source>
        <dbReference type="Proteomes" id="UP000308133"/>
    </source>
</evidence>
<dbReference type="AlphaFoldDB" id="A0A4U7AS60"/>
<name>A0A4U7AS60_9PEZI</name>
<dbReference type="SUPFAM" id="SSF48576">
    <property type="entry name" value="Terpenoid synthases"/>
    <property type="match status" value="1"/>
</dbReference>
<dbReference type="InterPro" id="IPR008949">
    <property type="entry name" value="Isoprenoid_synthase_dom_sf"/>
</dbReference>
<dbReference type="Gene3D" id="1.10.600.10">
    <property type="entry name" value="Farnesyl Diphosphate Synthase"/>
    <property type="match status" value="1"/>
</dbReference>
<evidence type="ECO:0000256" key="1">
    <source>
        <dbReference type="ARBA" id="ARBA00022679"/>
    </source>
</evidence>
<sequence>MTVDSCELTAEAICHPGKDYNDANQLFAAIAAAPLDYLANTNSKHFRDHLIEALNVWYKLPQEEVSKIKSIIQMLHQSSLILDDFQDHSSLRRGRPSAHVVFGESQAINASSYGFIRALAFAQVSFNDGVADLVTGNAIIEKAILSDTLTSLK</sequence>
<evidence type="ECO:0000256" key="2">
    <source>
        <dbReference type="ARBA" id="ARBA00022723"/>
    </source>
</evidence>
<organism evidence="4 5">
    <name type="scientific">Elsinoe australis</name>
    <dbReference type="NCBI Taxonomy" id="40998"/>
    <lineage>
        <taxon>Eukaryota</taxon>
        <taxon>Fungi</taxon>
        <taxon>Dikarya</taxon>
        <taxon>Ascomycota</taxon>
        <taxon>Pezizomycotina</taxon>
        <taxon>Dothideomycetes</taxon>
        <taxon>Dothideomycetidae</taxon>
        <taxon>Myriangiales</taxon>
        <taxon>Elsinoaceae</taxon>
        <taxon>Elsinoe</taxon>
    </lineage>
</organism>
<dbReference type="Pfam" id="PF00348">
    <property type="entry name" value="polyprenyl_synt"/>
    <property type="match status" value="1"/>
</dbReference>
<dbReference type="GO" id="GO:0043386">
    <property type="term" value="P:mycotoxin biosynthetic process"/>
    <property type="evidence" value="ECO:0007669"/>
    <property type="project" value="UniProtKB-ARBA"/>
</dbReference>
<dbReference type="InterPro" id="IPR033749">
    <property type="entry name" value="Polyprenyl_synt_CS"/>
</dbReference>
<dbReference type="GO" id="GO:0046165">
    <property type="term" value="P:alcohol biosynthetic process"/>
    <property type="evidence" value="ECO:0007669"/>
    <property type="project" value="UniProtKB-ARBA"/>
</dbReference>
<dbReference type="GO" id="GO:0046872">
    <property type="term" value="F:metal ion binding"/>
    <property type="evidence" value="ECO:0007669"/>
    <property type="project" value="UniProtKB-KW"/>
</dbReference>
<comment type="caution">
    <text evidence="4">The sequence shown here is derived from an EMBL/GenBank/DDBJ whole genome shotgun (WGS) entry which is preliminary data.</text>
</comment>
<evidence type="ECO:0000256" key="3">
    <source>
        <dbReference type="ARBA" id="ARBA00022842"/>
    </source>
</evidence>
<keyword evidence="1" id="KW-0808">Transferase</keyword>
<dbReference type="Proteomes" id="UP000308133">
    <property type="component" value="Unassembled WGS sequence"/>
</dbReference>
<keyword evidence="3" id="KW-0460">Magnesium</keyword>
<dbReference type="InterPro" id="IPR000092">
    <property type="entry name" value="Polyprenyl_synt"/>
</dbReference>
<dbReference type="GO" id="GO:0004659">
    <property type="term" value="F:prenyltransferase activity"/>
    <property type="evidence" value="ECO:0007669"/>
    <property type="project" value="InterPro"/>
</dbReference>
<dbReference type="PANTHER" id="PTHR12001">
    <property type="entry name" value="GERANYLGERANYL PYROPHOSPHATE SYNTHASE"/>
    <property type="match status" value="1"/>
</dbReference>
<dbReference type="PANTHER" id="PTHR12001:SF72">
    <property type="entry name" value="THIJ_PFPI FAMILY PROTEIN (AFU_ORTHOLOGUE AFUA_3G01210)-RELATED"/>
    <property type="match status" value="1"/>
</dbReference>
<accession>A0A4U7AS60</accession>